<proteinExistence type="predicted"/>
<name>A0A1L9C476_9EURY</name>
<dbReference type="Proteomes" id="UP000185713">
    <property type="component" value="Unassembled WGS sequence"/>
</dbReference>
<reference evidence="4" key="3">
    <citation type="submission" date="2017-04" db="EMBL/GenBank/DDBJ databases">
        <authorList>
            <person name="Varghese N."/>
            <person name="Submissions S."/>
        </authorList>
    </citation>
    <scope>NUCLEOTIDE SEQUENCE [LARGE SCALE GENOMIC DNA]</scope>
    <source>
        <strain evidence="4">FDF-1</strain>
    </source>
</reference>
<keyword evidence="4" id="KW-1185">Reference proteome</keyword>
<dbReference type="AlphaFoldDB" id="A0A1L9C476"/>
<dbReference type="EMBL" id="FXBN01000003">
    <property type="protein sequence ID" value="SMH42042.1"/>
    <property type="molecule type" value="Genomic_DNA"/>
</dbReference>
<reference evidence="1 3" key="1">
    <citation type="submission" date="2014-12" db="EMBL/GenBank/DDBJ databases">
        <title>The genome sequence of Methanohalophilus portucalensis strain FDF1.</title>
        <authorList>
            <person name="Lai M.-C."/>
            <person name="Lai S.-J."/>
        </authorList>
    </citation>
    <scope>NUCLEOTIDE SEQUENCE [LARGE SCALE GENOMIC DNA]</scope>
    <source>
        <strain evidence="1 3">FDF-1</strain>
    </source>
</reference>
<accession>A0A1L9C476</accession>
<evidence type="ECO:0000313" key="4">
    <source>
        <dbReference type="Proteomes" id="UP000193969"/>
    </source>
</evidence>
<dbReference type="STRING" id="523843.SAMN06264941_1728"/>
<dbReference type="Pfam" id="PF08859">
    <property type="entry name" value="DGC"/>
    <property type="match status" value="1"/>
</dbReference>
<dbReference type="InterPro" id="IPR014958">
    <property type="entry name" value="DGC"/>
</dbReference>
<evidence type="ECO:0000313" key="3">
    <source>
        <dbReference type="Proteomes" id="UP000185713"/>
    </source>
</evidence>
<organism evidence="1 3">
    <name type="scientific">Methanohalophilus portucalensis FDF-1</name>
    <dbReference type="NCBI Taxonomy" id="523843"/>
    <lineage>
        <taxon>Archaea</taxon>
        <taxon>Methanobacteriati</taxon>
        <taxon>Methanobacteriota</taxon>
        <taxon>Stenosarchaea group</taxon>
        <taxon>Methanomicrobia</taxon>
        <taxon>Methanosarcinales</taxon>
        <taxon>Methanosarcinaceae</taxon>
        <taxon>Methanohalophilus</taxon>
    </lineage>
</organism>
<reference evidence="2" key="2">
    <citation type="submission" date="2017-04" db="EMBL/GenBank/DDBJ databases">
        <authorList>
            <person name="Afonso C.L."/>
            <person name="Miller P.J."/>
            <person name="Scott M.A."/>
            <person name="Spackman E."/>
            <person name="Goraichik I."/>
            <person name="Dimitrov K.M."/>
            <person name="Suarez D.L."/>
            <person name="Swayne D.E."/>
        </authorList>
    </citation>
    <scope>NUCLEOTIDE SEQUENCE [LARGE SCALE GENOMIC DNA]</scope>
    <source>
        <strain evidence="2">FDF-1</strain>
    </source>
</reference>
<evidence type="ECO:0000313" key="1">
    <source>
        <dbReference type="EMBL" id="OJH49273.1"/>
    </source>
</evidence>
<protein>
    <submittedName>
        <fullName evidence="1">DGC domain protein</fullName>
    </submittedName>
    <submittedName>
        <fullName evidence="2">DGC domain-containing protein</fullName>
    </submittedName>
</protein>
<sequence length="63" mass="6591">MTEELKVTEKPTCACEAAIIGLYVCSGIFDVGQVANKITVELTKPGKGKIMCTIGIGGNFQGL</sequence>
<dbReference type="Proteomes" id="UP000193969">
    <property type="component" value="Unassembled WGS sequence"/>
</dbReference>
<dbReference type="EMBL" id="JWTK01000003">
    <property type="protein sequence ID" value="OJH49273.1"/>
    <property type="molecule type" value="Genomic_DNA"/>
</dbReference>
<gene>
    <name evidence="1" type="ORF">MPF_1140</name>
    <name evidence="2" type="ORF">SAMN06264941_1728</name>
</gene>
<dbReference type="RefSeq" id="WP_233125658.1">
    <property type="nucleotide sequence ID" value="NZ_FXBN01000003.1"/>
</dbReference>
<evidence type="ECO:0000313" key="2">
    <source>
        <dbReference type="EMBL" id="SMH42042.1"/>
    </source>
</evidence>